<proteinExistence type="predicted"/>
<dbReference type="EMBL" id="MGJP01000022">
    <property type="protein sequence ID" value="OGN09929.1"/>
    <property type="molecule type" value="Genomic_DNA"/>
</dbReference>
<evidence type="ECO:0000313" key="3">
    <source>
        <dbReference type="Proteomes" id="UP000177167"/>
    </source>
</evidence>
<dbReference type="Gene3D" id="2.120.10.30">
    <property type="entry name" value="TolB, C-terminal domain"/>
    <property type="match status" value="1"/>
</dbReference>
<evidence type="ECO:0000256" key="1">
    <source>
        <dbReference type="SAM" id="Phobius"/>
    </source>
</evidence>
<protein>
    <recommendedName>
        <fullName evidence="4">Dipeptidylpeptidase IV N-terminal domain-containing protein</fullName>
    </recommendedName>
</protein>
<feature type="transmembrane region" description="Helical" evidence="1">
    <location>
        <begin position="6"/>
        <end position="26"/>
    </location>
</feature>
<keyword evidence="1" id="KW-0472">Membrane</keyword>
<gene>
    <name evidence="2" type="ORF">A3J46_03445</name>
</gene>
<dbReference type="InterPro" id="IPR011042">
    <property type="entry name" value="6-blade_b-propeller_TolB-like"/>
</dbReference>
<reference evidence="2 3" key="1">
    <citation type="journal article" date="2016" name="Nat. Commun.">
        <title>Thousands of microbial genomes shed light on interconnected biogeochemical processes in an aquifer system.</title>
        <authorList>
            <person name="Anantharaman K."/>
            <person name="Brown C.T."/>
            <person name="Hug L.A."/>
            <person name="Sharon I."/>
            <person name="Castelle C.J."/>
            <person name="Probst A.J."/>
            <person name="Thomas B.C."/>
            <person name="Singh A."/>
            <person name="Wilkins M.J."/>
            <person name="Karaoz U."/>
            <person name="Brodie E.L."/>
            <person name="Williams K.H."/>
            <person name="Hubbard S.S."/>
            <person name="Banfield J.F."/>
        </authorList>
    </citation>
    <scope>NUCLEOTIDE SEQUENCE [LARGE SCALE GENOMIC DNA]</scope>
</reference>
<dbReference type="Proteomes" id="UP000177167">
    <property type="component" value="Unassembled WGS sequence"/>
</dbReference>
<sequence length="355" mass="39138">MERKFLIISIFITTGAIAFLSGYLLMPEGGLKKQAGLITERFNSKVEVNSSENKTSGTVLLNSRKFITFVNPFSNFKKIVAVANNSDIVEIDTANLTEKVVYTGQTSIAEAVLSPTGDSIIYSFYDTANTKKWVYLNLKSRESVEIEGNLKSAVFSPQGDQAVYLLTNDGGEKLLISKDGKIIKQALKTRLGATLIAWPSKNFVAITSYDKSGYGDLFTLQNSGDLNKILSYQYDLNVRWSPLGEGVVFSAKDEAGVDRLFYRDIKNNSAVVGLEVAINASKCAWASEREVICGLTNQVQLKDEFYSINLTDGTKKLVATPNINLLIKELALNRSGDIIFVLNDIDSKLYALKLK</sequence>
<accession>A0A1F8FCF3</accession>
<dbReference type="SUPFAM" id="SSF82171">
    <property type="entry name" value="DPP6 N-terminal domain-like"/>
    <property type="match status" value="1"/>
</dbReference>
<dbReference type="AlphaFoldDB" id="A0A1F8FCF3"/>
<name>A0A1F8FCF3_9BACT</name>
<keyword evidence="1" id="KW-0812">Transmembrane</keyword>
<evidence type="ECO:0008006" key="4">
    <source>
        <dbReference type="Google" id="ProtNLM"/>
    </source>
</evidence>
<comment type="caution">
    <text evidence="2">The sequence shown here is derived from an EMBL/GenBank/DDBJ whole genome shotgun (WGS) entry which is preliminary data.</text>
</comment>
<evidence type="ECO:0000313" key="2">
    <source>
        <dbReference type="EMBL" id="OGN09929.1"/>
    </source>
</evidence>
<organism evidence="2 3">
    <name type="scientific">Candidatus Yanofskybacteria bacterium RIFCSPHIGHO2_02_FULL_41_11</name>
    <dbReference type="NCBI Taxonomy" id="1802675"/>
    <lineage>
        <taxon>Bacteria</taxon>
        <taxon>Candidatus Yanofskyibacteriota</taxon>
    </lineage>
</organism>
<keyword evidence="1" id="KW-1133">Transmembrane helix</keyword>